<sequence length="171" mass="18884">MGCVFSNNSTKFDSVRVVHLNGFVEDFSEPIMVKEMKPPKHVICSAAHLLSFGTQPLRPEDRLEPGRVYFLLPHSVFMSETSPLDMPSLANRLTNIAQRGRMSRPKLRSGPVTVQDRPVQGFLFGCSGSSPSRRLNQVGSRVGSWKPVLETIEDRALGGSMRSLEVVPSTS</sequence>
<protein>
    <recommendedName>
        <fullName evidence="3">DUF4228 domain-containing protein</fullName>
    </recommendedName>
</protein>
<evidence type="ECO:0000313" key="1">
    <source>
        <dbReference type="EMBL" id="KAK1316933.1"/>
    </source>
</evidence>
<dbReference type="PANTHER" id="PTHR33052">
    <property type="entry name" value="DUF4228 DOMAIN PROTEIN-RELATED"/>
    <property type="match status" value="1"/>
</dbReference>
<organism evidence="1 2">
    <name type="scientific">Acorus calamus</name>
    <name type="common">Sweet flag</name>
    <dbReference type="NCBI Taxonomy" id="4465"/>
    <lineage>
        <taxon>Eukaryota</taxon>
        <taxon>Viridiplantae</taxon>
        <taxon>Streptophyta</taxon>
        <taxon>Embryophyta</taxon>
        <taxon>Tracheophyta</taxon>
        <taxon>Spermatophyta</taxon>
        <taxon>Magnoliopsida</taxon>
        <taxon>Liliopsida</taxon>
        <taxon>Acoraceae</taxon>
        <taxon>Acorus</taxon>
    </lineage>
</organism>
<evidence type="ECO:0000313" key="2">
    <source>
        <dbReference type="Proteomes" id="UP001180020"/>
    </source>
</evidence>
<keyword evidence="2" id="KW-1185">Reference proteome</keyword>
<reference evidence="1" key="2">
    <citation type="submission" date="2023-06" db="EMBL/GenBank/DDBJ databases">
        <authorList>
            <person name="Ma L."/>
            <person name="Liu K.-W."/>
            <person name="Li Z."/>
            <person name="Hsiao Y.-Y."/>
            <person name="Qi Y."/>
            <person name="Fu T."/>
            <person name="Tang G."/>
            <person name="Zhang D."/>
            <person name="Sun W.-H."/>
            <person name="Liu D.-K."/>
            <person name="Li Y."/>
            <person name="Chen G.-Z."/>
            <person name="Liu X.-D."/>
            <person name="Liao X.-Y."/>
            <person name="Jiang Y.-T."/>
            <person name="Yu X."/>
            <person name="Hao Y."/>
            <person name="Huang J."/>
            <person name="Zhao X.-W."/>
            <person name="Ke S."/>
            <person name="Chen Y.-Y."/>
            <person name="Wu W.-L."/>
            <person name="Hsu J.-L."/>
            <person name="Lin Y.-F."/>
            <person name="Huang M.-D."/>
            <person name="Li C.-Y."/>
            <person name="Huang L."/>
            <person name="Wang Z.-W."/>
            <person name="Zhao X."/>
            <person name="Zhong W.-Y."/>
            <person name="Peng D.-H."/>
            <person name="Ahmad S."/>
            <person name="Lan S."/>
            <person name="Zhang J.-S."/>
            <person name="Tsai W.-C."/>
            <person name="Van De Peer Y."/>
            <person name="Liu Z.-J."/>
        </authorList>
    </citation>
    <scope>NUCLEOTIDE SEQUENCE</scope>
    <source>
        <strain evidence="1">CP</strain>
        <tissue evidence="1">Leaves</tissue>
    </source>
</reference>
<dbReference type="EMBL" id="JAUJYO010000005">
    <property type="protein sequence ID" value="KAK1316933.1"/>
    <property type="molecule type" value="Genomic_DNA"/>
</dbReference>
<proteinExistence type="predicted"/>
<dbReference type="InterPro" id="IPR025322">
    <property type="entry name" value="PADRE_dom"/>
</dbReference>
<dbReference type="Pfam" id="PF14009">
    <property type="entry name" value="PADRE"/>
    <property type="match status" value="1"/>
</dbReference>
<dbReference type="Proteomes" id="UP001180020">
    <property type="component" value="Unassembled WGS sequence"/>
</dbReference>
<dbReference type="AlphaFoldDB" id="A0AAV9ETA4"/>
<evidence type="ECO:0008006" key="3">
    <source>
        <dbReference type="Google" id="ProtNLM"/>
    </source>
</evidence>
<comment type="caution">
    <text evidence="1">The sequence shown here is derived from an EMBL/GenBank/DDBJ whole genome shotgun (WGS) entry which is preliminary data.</text>
</comment>
<name>A0AAV9ETA4_ACOCL</name>
<gene>
    <name evidence="1" type="ORF">QJS10_CPA05g02427</name>
</gene>
<accession>A0AAV9ETA4</accession>
<reference evidence="1" key="1">
    <citation type="journal article" date="2023" name="Nat. Commun.">
        <title>Diploid and tetraploid genomes of Acorus and the evolution of monocots.</title>
        <authorList>
            <person name="Ma L."/>
            <person name="Liu K.W."/>
            <person name="Li Z."/>
            <person name="Hsiao Y.Y."/>
            <person name="Qi Y."/>
            <person name="Fu T."/>
            <person name="Tang G.D."/>
            <person name="Zhang D."/>
            <person name="Sun W.H."/>
            <person name="Liu D.K."/>
            <person name="Li Y."/>
            <person name="Chen G.Z."/>
            <person name="Liu X.D."/>
            <person name="Liao X.Y."/>
            <person name="Jiang Y.T."/>
            <person name="Yu X."/>
            <person name="Hao Y."/>
            <person name="Huang J."/>
            <person name="Zhao X.W."/>
            <person name="Ke S."/>
            <person name="Chen Y.Y."/>
            <person name="Wu W.L."/>
            <person name="Hsu J.L."/>
            <person name="Lin Y.F."/>
            <person name="Huang M.D."/>
            <person name="Li C.Y."/>
            <person name="Huang L."/>
            <person name="Wang Z.W."/>
            <person name="Zhao X."/>
            <person name="Zhong W.Y."/>
            <person name="Peng D.H."/>
            <person name="Ahmad S."/>
            <person name="Lan S."/>
            <person name="Zhang J.S."/>
            <person name="Tsai W.C."/>
            <person name="Van de Peer Y."/>
            <person name="Liu Z.J."/>
        </authorList>
    </citation>
    <scope>NUCLEOTIDE SEQUENCE</scope>
    <source>
        <strain evidence="1">CP</strain>
    </source>
</reference>